<proteinExistence type="inferred from homology"/>
<feature type="region of interest" description="Disordered" evidence="7">
    <location>
        <begin position="726"/>
        <end position="755"/>
    </location>
</feature>
<dbReference type="GO" id="GO:0031122">
    <property type="term" value="P:cytoplasmic microtubule organization"/>
    <property type="evidence" value="ECO:0007669"/>
    <property type="project" value="TreeGrafter"/>
</dbReference>
<dbReference type="Gene3D" id="1.20.120.1900">
    <property type="entry name" value="Gamma-tubulin complex, C-terminal domain"/>
    <property type="match status" value="1"/>
</dbReference>
<feature type="compositionally biased region" description="Polar residues" evidence="7">
    <location>
        <begin position="253"/>
        <end position="263"/>
    </location>
</feature>
<comment type="subcellular location">
    <subcellularLocation>
        <location evidence="1 6">Cytoplasm</location>
        <location evidence="1 6">Cytoskeleton</location>
        <location evidence="1 6">Microtubule organizing center</location>
    </subcellularLocation>
</comment>
<evidence type="ECO:0000256" key="5">
    <source>
        <dbReference type="ARBA" id="ARBA00023212"/>
    </source>
</evidence>
<feature type="region of interest" description="Disordered" evidence="7">
    <location>
        <begin position="520"/>
        <end position="561"/>
    </location>
</feature>
<dbReference type="PANTHER" id="PTHR19302:SF27">
    <property type="entry name" value="GAMMA-TUBULIN COMPLEX COMPONENT 4"/>
    <property type="match status" value="1"/>
</dbReference>
<evidence type="ECO:0000313" key="11">
    <source>
        <dbReference type="Proteomes" id="UP000780801"/>
    </source>
</evidence>
<dbReference type="Pfam" id="PF04130">
    <property type="entry name" value="GCP_C_terminal"/>
    <property type="match status" value="1"/>
</dbReference>
<keyword evidence="5 6" id="KW-0206">Cytoskeleton</keyword>
<reference evidence="10" key="1">
    <citation type="journal article" date="2020" name="Fungal Divers.">
        <title>Resolving the Mortierellaceae phylogeny through synthesis of multi-gene phylogenetics and phylogenomics.</title>
        <authorList>
            <person name="Vandepol N."/>
            <person name="Liber J."/>
            <person name="Desiro A."/>
            <person name="Na H."/>
            <person name="Kennedy M."/>
            <person name="Barry K."/>
            <person name="Grigoriev I.V."/>
            <person name="Miller A.N."/>
            <person name="O'Donnell K."/>
            <person name="Stajich J.E."/>
            <person name="Bonito G."/>
        </authorList>
    </citation>
    <scope>NUCLEOTIDE SEQUENCE</scope>
    <source>
        <strain evidence="10">KOD1015</strain>
    </source>
</reference>
<sequence length="921" mass="102973">MLHELLVALSGYPGDIFRPFPPEPAIATTFAIQDFPLLHPAEKATLDRLAQLGFYFREFGDFILSCRALNLSHSSIAPSSSRYSGRSQERRSATQRDKAQNGQAKIPGQSLYLMALANALERKLQSYRQVIIKTETAILSGEDNHGGMVPLSMIAARFAPYELVFPAISSLLCEIQKTPAEGEAPYKGGQLIDLLRDRASSGVPLQREWMSELLKGCCAVMMRQIVAWVLYGQIQDPYQEFFVVSRASGSIPTASAPSQVRDLNTSRDFNRRKRQASESALMQSSTWYPSMTNPMLTGDPLTTTGTTKWQDEYGVAEDRIPLMVPLDLAYTVLFIGKSVATVREAKPKPFPIPSSTTRRHLELILPLVPLTTTEDDGQKDTDVFYPNSEVLDMYRLAIVLHEIRGDVANHLWNVVQIGKSVITALESFRRYFLLCDGEFGLKLIGILEEFQRHRLSRVQVPGMARGGREGIRGDFSTSFAASRAAAAAGVNIRDHDLGGLLIRASQGTLAQDDPSLRHFEFRLSRPGPPKSSRDMSTQSMEPGSGASASQGQRDQNTGQGEDVGIFDDQLLGIPVRLVYTLSWPLDFFLTAEDLKHYGDIFAFLMTVRKTQSKLQQAWMDARSMMQQARSRQQRRNQTRTPYAAASKKNRVLTGTEPREYSKTVKEVEDERDTLIEEQEAEILKHVATIRADMGFVVDCLWAYLQMDVVEPTYNTLLQTIAGKKPSHERQYDSQHQESSFMAGAPSSSLSSSMDVDMEPSAASQSFDEIYAAHVKALHEVRQACFLNSDSLSMTLKNIFVGVERYCGIVGRRAAGQDGFQAGLEEKQDENMWQDWMDITQLNKIFRENTDKLYSELTEISRSGIMTDGPVLKRSSSGLGSSVLGNRTGSFEVLRQVDQLLLRLEYSKSRWFRSSRPSPDEA</sequence>
<evidence type="ECO:0000256" key="3">
    <source>
        <dbReference type="ARBA" id="ARBA00022490"/>
    </source>
</evidence>
<dbReference type="InterPro" id="IPR007259">
    <property type="entry name" value="GCP"/>
</dbReference>
<dbReference type="EMBL" id="JAABOA010000113">
    <property type="protein sequence ID" value="KAF9585843.1"/>
    <property type="molecule type" value="Genomic_DNA"/>
</dbReference>
<evidence type="ECO:0000256" key="4">
    <source>
        <dbReference type="ARBA" id="ARBA00022701"/>
    </source>
</evidence>
<dbReference type="GO" id="GO:0051225">
    <property type="term" value="P:spindle assembly"/>
    <property type="evidence" value="ECO:0007669"/>
    <property type="project" value="TreeGrafter"/>
</dbReference>
<dbReference type="Pfam" id="PF17681">
    <property type="entry name" value="GCP_N_terminal"/>
    <property type="match status" value="1"/>
</dbReference>
<comment type="caution">
    <text evidence="10">The sequence shown here is derived from an EMBL/GenBank/DDBJ whole genome shotgun (WGS) entry which is preliminary data.</text>
</comment>
<dbReference type="InterPro" id="IPR040457">
    <property type="entry name" value="GCP_C"/>
</dbReference>
<feature type="compositionally biased region" description="Basic and acidic residues" evidence="7">
    <location>
        <begin position="87"/>
        <end position="99"/>
    </location>
</feature>
<comment type="similarity">
    <text evidence="2 6">Belongs to the TUBGCP family.</text>
</comment>
<dbReference type="InterPro" id="IPR042241">
    <property type="entry name" value="GCP_C_sf"/>
</dbReference>
<dbReference type="GO" id="GO:0005874">
    <property type="term" value="C:microtubule"/>
    <property type="evidence" value="ECO:0007669"/>
    <property type="project" value="UniProtKB-KW"/>
</dbReference>
<evidence type="ECO:0000313" key="10">
    <source>
        <dbReference type="EMBL" id="KAF9585843.1"/>
    </source>
</evidence>
<dbReference type="GO" id="GO:0005816">
    <property type="term" value="C:spindle pole body"/>
    <property type="evidence" value="ECO:0007669"/>
    <property type="project" value="UniProtKB-ARBA"/>
</dbReference>
<gene>
    <name evidence="10" type="primary">GCP4</name>
    <name evidence="10" type="ORF">BGW38_000479</name>
</gene>
<evidence type="ECO:0000259" key="8">
    <source>
        <dbReference type="Pfam" id="PF04130"/>
    </source>
</evidence>
<dbReference type="GO" id="GO:0051321">
    <property type="term" value="P:meiotic cell cycle"/>
    <property type="evidence" value="ECO:0007669"/>
    <property type="project" value="TreeGrafter"/>
</dbReference>
<evidence type="ECO:0000256" key="1">
    <source>
        <dbReference type="ARBA" id="ARBA00004267"/>
    </source>
</evidence>
<feature type="region of interest" description="Disordered" evidence="7">
    <location>
        <begin position="76"/>
        <end position="103"/>
    </location>
</feature>
<feature type="domain" description="Gamma tubulin complex component protein N-terminal" evidence="9">
    <location>
        <begin position="2"/>
        <end position="353"/>
    </location>
</feature>
<dbReference type="Proteomes" id="UP000780801">
    <property type="component" value="Unassembled WGS sequence"/>
</dbReference>
<name>A0A9P6G1K9_9FUNG</name>
<dbReference type="GO" id="GO:0000922">
    <property type="term" value="C:spindle pole"/>
    <property type="evidence" value="ECO:0007669"/>
    <property type="project" value="InterPro"/>
</dbReference>
<dbReference type="PANTHER" id="PTHR19302">
    <property type="entry name" value="GAMMA TUBULIN COMPLEX PROTEIN"/>
    <property type="match status" value="1"/>
</dbReference>
<dbReference type="AlphaFoldDB" id="A0A9P6G1K9"/>
<feature type="compositionally biased region" description="Low complexity" evidence="7">
    <location>
        <begin position="738"/>
        <end position="752"/>
    </location>
</feature>
<feature type="domain" description="Gamma tubulin complex component C-terminal" evidence="8">
    <location>
        <begin position="425"/>
        <end position="906"/>
    </location>
</feature>
<dbReference type="OrthoDB" id="1608002at2759"/>
<keyword evidence="3 6" id="KW-0963">Cytoplasm</keyword>
<keyword evidence="4 6" id="KW-0493">Microtubule</keyword>
<dbReference type="GO" id="GO:0000930">
    <property type="term" value="C:gamma-tubulin complex"/>
    <property type="evidence" value="ECO:0007669"/>
    <property type="project" value="TreeGrafter"/>
</dbReference>
<accession>A0A9P6G1K9</accession>
<feature type="compositionally biased region" description="Polar residues" evidence="7">
    <location>
        <begin position="534"/>
        <end position="559"/>
    </location>
</feature>
<feature type="region of interest" description="Disordered" evidence="7">
    <location>
        <begin position="627"/>
        <end position="649"/>
    </location>
</feature>
<evidence type="ECO:0000256" key="7">
    <source>
        <dbReference type="SAM" id="MobiDB-lite"/>
    </source>
</evidence>
<dbReference type="InterPro" id="IPR041470">
    <property type="entry name" value="GCP_N"/>
</dbReference>
<dbReference type="GO" id="GO:0007020">
    <property type="term" value="P:microtubule nucleation"/>
    <property type="evidence" value="ECO:0007669"/>
    <property type="project" value="InterPro"/>
</dbReference>
<dbReference type="GO" id="GO:0051011">
    <property type="term" value="F:microtubule minus-end binding"/>
    <property type="evidence" value="ECO:0007669"/>
    <property type="project" value="TreeGrafter"/>
</dbReference>
<protein>
    <recommendedName>
        <fullName evidence="6">Spindle pole body component</fullName>
    </recommendedName>
</protein>
<dbReference type="GO" id="GO:0000278">
    <property type="term" value="P:mitotic cell cycle"/>
    <property type="evidence" value="ECO:0007669"/>
    <property type="project" value="TreeGrafter"/>
</dbReference>
<feature type="region of interest" description="Disordered" evidence="7">
    <location>
        <begin position="253"/>
        <end position="283"/>
    </location>
</feature>
<feature type="compositionally biased region" description="Basic and acidic residues" evidence="7">
    <location>
        <begin position="726"/>
        <end position="735"/>
    </location>
</feature>
<evidence type="ECO:0000256" key="6">
    <source>
        <dbReference type="RuleBase" id="RU363050"/>
    </source>
</evidence>
<organism evidence="10 11">
    <name type="scientific">Lunasporangiospora selenospora</name>
    <dbReference type="NCBI Taxonomy" id="979761"/>
    <lineage>
        <taxon>Eukaryota</taxon>
        <taxon>Fungi</taxon>
        <taxon>Fungi incertae sedis</taxon>
        <taxon>Mucoromycota</taxon>
        <taxon>Mortierellomycotina</taxon>
        <taxon>Mortierellomycetes</taxon>
        <taxon>Mortierellales</taxon>
        <taxon>Mortierellaceae</taxon>
        <taxon>Lunasporangiospora</taxon>
    </lineage>
</organism>
<feature type="compositionally biased region" description="Polar residues" evidence="7">
    <location>
        <begin position="76"/>
        <end position="86"/>
    </location>
</feature>
<evidence type="ECO:0000256" key="2">
    <source>
        <dbReference type="ARBA" id="ARBA00010337"/>
    </source>
</evidence>
<keyword evidence="11" id="KW-1185">Reference proteome</keyword>
<evidence type="ECO:0000259" key="9">
    <source>
        <dbReference type="Pfam" id="PF17681"/>
    </source>
</evidence>
<dbReference type="GO" id="GO:0043015">
    <property type="term" value="F:gamma-tubulin binding"/>
    <property type="evidence" value="ECO:0007669"/>
    <property type="project" value="InterPro"/>
</dbReference>